<evidence type="ECO:0000256" key="7">
    <source>
        <dbReference type="SAM" id="MobiDB-lite"/>
    </source>
</evidence>
<evidence type="ECO:0000256" key="1">
    <source>
        <dbReference type="ARBA" id="ARBA00004123"/>
    </source>
</evidence>
<dbReference type="InterPro" id="IPR036390">
    <property type="entry name" value="WH_DNA-bd_sf"/>
</dbReference>
<keyword evidence="10" id="KW-1185">Reference proteome</keyword>
<feature type="domain" description="HSF-type DNA-binding" evidence="8">
    <location>
        <begin position="3"/>
        <end position="99"/>
    </location>
</feature>
<keyword evidence="3" id="KW-0238">DNA-binding</keyword>
<dbReference type="SUPFAM" id="SSF46785">
    <property type="entry name" value="Winged helix' DNA-binding domain"/>
    <property type="match status" value="1"/>
</dbReference>
<accession>A0ABP9YS97</accession>
<evidence type="ECO:0000259" key="8">
    <source>
        <dbReference type="SMART" id="SM00415"/>
    </source>
</evidence>
<dbReference type="PANTHER" id="PTHR10015:SF427">
    <property type="entry name" value="HEAT SHOCK FACTOR PROTEIN"/>
    <property type="match status" value="1"/>
</dbReference>
<evidence type="ECO:0000256" key="6">
    <source>
        <dbReference type="SAM" id="Coils"/>
    </source>
</evidence>
<evidence type="ECO:0000313" key="9">
    <source>
        <dbReference type="EMBL" id="GAA5809741.1"/>
    </source>
</evidence>
<keyword evidence="6" id="KW-0175">Coiled coil</keyword>
<feature type="coiled-coil region" evidence="6">
    <location>
        <begin position="125"/>
        <end position="156"/>
    </location>
</feature>
<comment type="caution">
    <text evidence="9">The sequence shown here is derived from an EMBL/GenBank/DDBJ whole genome shotgun (WGS) entry which is preliminary data.</text>
</comment>
<dbReference type="EMBL" id="BAABUK010000005">
    <property type="protein sequence ID" value="GAA5809741.1"/>
    <property type="molecule type" value="Genomic_DNA"/>
</dbReference>
<dbReference type="PANTHER" id="PTHR10015">
    <property type="entry name" value="HEAT SHOCK TRANSCRIPTION FACTOR"/>
    <property type="match status" value="1"/>
</dbReference>
<evidence type="ECO:0000256" key="5">
    <source>
        <dbReference type="RuleBase" id="RU004020"/>
    </source>
</evidence>
<sequence>MFMVNDSLTTQFIRWSKDGNSFLVEDHEKFAELVLPRFYKHNTFASFVRQLNMYDFHKIPHIQQGVLITVDNTENELWEFSHTNFKKDRPDLLVSIARKRNKDRNNAIDMETMDLGSVVKEISIVKNHQTNISEELNNLKRDNQKLLKESLAARAHHSRQQETIAKILQFLTAVFSNDFPQLNNVVIRDQLQQLRQGQKQNDSAYRQERLFSTNNVNNAGNTGSDSTSNSESGNDDFEKSNSDNDFMQDDTTLFKESSSKTTNNSEFFRAEYFFNELDDIKVVADPTPSIFDTSLFDKENDPYNHTCRYTEATTNNISETQDNVETLVVQLEIGSGEEVASDYDTMTSSASKNDKLRLFELDTQVSPQTLTQFVQSVDARSTHPHMQDPLNQPVPCTSFNSSSLSGLFPHLSTSAEPYYATAHTLYQSNIIPTTTSKMNTTSQLDHMGFKSNTKNNTKYNYEFEQCDNQADQSFLADVSIQQRLQASKYHPLRHPHQMAYYTSQQTHQTSFNNMLNSSASSYQATYHPFYNSQRLQ</sequence>
<dbReference type="Proteomes" id="UP001473302">
    <property type="component" value="Unassembled WGS sequence"/>
</dbReference>
<name>A0ABP9YS97_9FUNG</name>
<dbReference type="PRINTS" id="PR00056">
    <property type="entry name" value="HSFDOMAIN"/>
</dbReference>
<dbReference type="Gene3D" id="1.10.10.10">
    <property type="entry name" value="Winged helix-like DNA-binding domain superfamily/Winged helix DNA-binding domain"/>
    <property type="match status" value="1"/>
</dbReference>
<protein>
    <recommendedName>
        <fullName evidence="8">HSF-type DNA-binding domain-containing protein</fullName>
    </recommendedName>
</protein>
<dbReference type="InterPro" id="IPR036388">
    <property type="entry name" value="WH-like_DNA-bd_sf"/>
</dbReference>
<dbReference type="InterPro" id="IPR000232">
    <property type="entry name" value="HSF_DNA-bd"/>
</dbReference>
<evidence type="ECO:0000313" key="10">
    <source>
        <dbReference type="Proteomes" id="UP001473302"/>
    </source>
</evidence>
<reference evidence="9 10" key="1">
    <citation type="submission" date="2024-04" db="EMBL/GenBank/DDBJ databases">
        <title>genome sequences of Mucor flavus KT1a and Helicostylum pulchrum KT1b strains isolated from the surface of a dry-aged beef.</title>
        <authorList>
            <person name="Toyotome T."/>
            <person name="Hosono M."/>
            <person name="Torimaru M."/>
            <person name="Fukuda K."/>
            <person name="Mikami N."/>
        </authorList>
    </citation>
    <scope>NUCLEOTIDE SEQUENCE [LARGE SCALE GENOMIC DNA]</scope>
    <source>
        <strain evidence="9 10">KT1a</strain>
    </source>
</reference>
<gene>
    <name evidence="9" type="ORF">MFLAVUS_003154</name>
</gene>
<evidence type="ECO:0000256" key="2">
    <source>
        <dbReference type="ARBA" id="ARBA00006403"/>
    </source>
</evidence>
<dbReference type="Pfam" id="PF00447">
    <property type="entry name" value="HSF_DNA-bind"/>
    <property type="match status" value="1"/>
</dbReference>
<evidence type="ECO:0000256" key="4">
    <source>
        <dbReference type="ARBA" id="ARBA00023242"/>
    </source>
</evidence>
<feature type="compositionally biased region" description="Polar residues" evidence="7">
    <location>
        <begin position="212"/>
        <end position="232"/>
    </location>
</feature>
<comment type="similarity">
    <text evidence="2 5">Belongs to the HSF family.</text>
</comment>
<comment type="subcellular location">
    <subcellularLocation>
        <location evidence="1">Nucleus</location>
    </subcellularLocation>
</comment>
<dbReference type="SMART" id="SM00415">
    <property type="entry name" value="HSF"/>
    <property type="match status" value="1"/>
</dbReference>
<organism evidence="9 10">
    <name type="scientific">Mucor flavus</name>
    <dbReference type="NCBI Taxonomy" id="439312"/>
    <lineage>
        <taxon>Eukaryota</taxon>
        <taxon>Fungi</taxon>
        <taxon>Fungi incertae sedis</taxon>
        <taxon>Mucoromycota</taxon>
        <taxon>Mucoromycotina</taxon>
        <taxon>Mucoromycetes</taxon>
        <taxon>Mucorales</taxon>
        <taxon>Mucorineae</taxon>
        <taxon>Mucoraceae</taxon>
        <taxon>Mucor</taxon>
    </lineage>
</organism>
<feature type="region of interest" description="Disordered" evidence="7">
    <location>
        <begin position="212"/>
        <end position="249"/>
    </location>
</feature>
<evidence type="ECO:0000256" key="3">
    <source>
        <dbReference type="ARBA" id="ARBA00023125"/>
    </source>
</evidence>
<keyword evidence="4" id="KW-0539">Nucleus</keyword>
<proteinExistence type="inferred from homology"/>